<gene>
    <name evidence="2" type="ordered locus">ANT_26580</name>
</gene>
<dbReference type="AlphaFoldDB" id="E8N0D5"/>
<keyword evidence="1" id="KW-0472">Membrane</keyword>
<keyword evidence="3" id="KW-1185">Reference proteome</keyword>
<dbReference type="STRING" id="926569.ANT_26580"/>
<evidence type="ECO:0000313" key="2">
    <source>
        <dbReference type="EMBL" id="BAJ64684.1"/>
    </source>
</evidence>
<name>E8N0D5_ANATU</name>
<keyword evidence="1" id="KW-0812">Transmembrane</keyword>
<dbReference type="Proteomes" id="UP000008922">
    <property type="component" value="Chromosome"/>
</dbReference>
<sequence>MMFCGFGNFGGFGWIGMILNLVITIGLLVGLILLVVWAVRRLSESGVQSTSSQTARDIAQARYARGEISREEYQQIISDLSR</sequence>
<accession>E8N0D5</accession>
<proteinExistence type="predicted"/>
<dbReference type="EMBL" id="AP012029">
    <property type="protein sequence ID" value="BAJ64684.1"/>
    <property type="molecule type" value="Genomic_DNA"/>
</dbReference>
<dbReference type="OrthoDB" id="165888at2"/>
<protein>
    <submittedName>
        <fullName evidence="2">Uncharacterized protein</fullName>
    </submittedName>
</protein>
<dbReference type="InParanoid" id="E8N0D5"/>
<dbReference type="HOGENOM" id="CLU_159099_3_1_0"/>
<dbReference type="KEGG" id="atm:ANT_26580"/>
<dbReference type="eggNOG" id="COG3462">
    <property type="taxonomic scope" value="Bacteria"/>
</dbReference>
<organism evidence="2 3">
    <name type="scientific">Anaerolinea thermophila (strain DSM 14523 / JCM 11388 / NBRC 100420 / UNI-1)</name>
    <dbReference type="NCBI Taxonomy" id="926569"/>
    <lineage>
        <taxon>Bacteria</taxon>
        <taxon>Bacillati</taxon>
        <taxon>Chloroflexota</taxon>
        <taxon>Anaerolineae</taxon>
        <taxon>Anaerolineales</taxon>
        <taxon>Anaerolineaceae</taxon>
        <taxon>Anaerolinea</taxon>
    </lineage>
</organism>
<dbReference type="RefSeq" id="WP_013561037.1">
    <property type="nucleotide sequence ID" value="NC_014960.1"/>
</dbReference>
<feature type="transmembrane region" description="Helical" evidence="1">
    <location>
        <begin position="12"/>
        <end position="39"/>
    </location>
</feature>
<keyword evidence="1" id="KW-1133">Transmembrane helix</keyword>
<evidence type="ECO:0000256" key="1">
    <source>
        <dbReference type="SAM" id="Phobius"/>
    </source>
</evidence>
<evidence type="ECO:0000313" key="3">
    <source>
        <dbReference type="Proteomes" id="UP000008922"/>
    </source>
</evidence>
<reference evidence="2 3" key="1">
    <citation type="submission" date="2010-12" db="EMBL/GenBank/DDBJ databases">
        <title>Whole genome sequence of Anaerolinea thermophila UNI-1.</title>
        <authorList>
            <person name="Narita-Yamada S."/>
            <person name="Kishi E."/>
            <person name="Watanabe Y."/>
            <person name="Takasaki K."/>
            <person name="Ankai A."/>
            <person name="Oguchi A."/>
            <person name="Fukui S."/>
            <person name="Takahashi M."/>
            <person name="Yashiro I."/>
            <person name="Hosoyama A."/>
            <person name="Sekiguchi Y."/>
            <person name="Hanada S."/>
            <person name="Fujita N."/>
        </authorList>
    </citation>
    <scope>NUCLEOTIDE SEQUENCE [LARGE SCALE GENOMIC DNA]</scope>
    <source>
        <strain evidence="3">DSM 14523 / JCM 11388 / NBRC 100420 / UNI-1</strain>
    </source>
</reference>